<accession>A0A4Q5LD29</accession>
<dbReference type="Proteomes" id="UP000294155">
    <property type="component" value="Unassembled WGS sequence"/>
</dbReference>
<evidence type="ECO:0000313" key="2">
    <source>
        <dbReference type="Proteomes" id="UP000294155"/>
    </source>
</evidence>
<comment type="caution">
    <text evidence="1">The sequence shown here is derived from an EMBL/GenBank/DDBJ whole genome shotgun (WGS) entry which is preliminary data.</text>
</comment>
<dbReference type="RefSeq" id="WP_129920374.1">
    <property type="nucleotide sequence ID" value="NZ_SEWE01000010.1"/>
</dbReference>
<name>A0A4Q5LD29_9BACT</name>
<sequence>MTHLIGGEAVYKAIIEKAVDKAPMNFVFDATHLYQLRYDKGTKDGLNWITNQALHIVTTDKRYTTPDQELNFVYSTTEDYEKYWKFYYAKLPYLLFYAVTVIDEIVFGLLPEQIDHKRVRAYRRIIVHQVFRGVSGLAEREEKNSFNDLLAELIPDLIYTCTSCQAQIEPTVDDLIWFAFNNVFLCPNCKHDQLGDPTFRLKFHELD</sequence>
<organism evidence="1 2">
    <name type="scientific">Hymenobacter persicinus</name>
    <dbReference type="NCBI Taxonomy" id="2025506"/>
    <lineage>
        <taxon>Bacteria</taxon>
        <taxon>Pseudomonadati</taxon>
        <taxon>Bacteroidota</taxon>
        <taxon>Cytophagia</taxon>
        <taxon>Cytophagales</taxon>
        <taxon>Hymenobacteraceae</taxon>
        <taxon>Hymenobacter</taxon>
    </lineage>
</organism>
<dbReference type="AlphaFoldDB" id="A0A4Q5LD29"/>
<proteinExistence type="predicted"/>
<evidence type="ECO:0000313" key="1">
    <source>
        <dbReference type="EMBL" id="RYU81268.1"/>
    </source>
</evidence>
<dbReference type="OrthoDB" id="2111564at2"/>
<dbReference type="EMBL" id="SEWE01000010">
    <property type="protein sequence ID" value="RYU81268.1"/>
    <property type="molecule type" value="Genomic_DNA"/>
</dbReference>
<keyword evidence="2" id="KW-1185">Reference proteome</keyword>
<protein>
    <submittedName>
        <fullName evidence="1">Uncharacterized protein</fullName>
    </submittedName>
</protein>
<gene>
    <name evidence="1" type="ORF">EWM57_06745</name>
</gene>
<reference evidence="1 2" key="1">
    <citation type="submission" date="2019-02" db="EMBL/GenBank/DDBJ databases">
        <title>Bacterial novel species isolated from soil.</title>
        <authorList>
            <person name="Jung H.-Y."/>
        </authorList>
    </citation>
    <scope>NUCLEOTIDE SEQUENCE [LARGE SCALE GENOMIC DNA]</scope>
    <source>
        <strain evidence="1 2">1-3-3-3</strain>
    </source>
</reference>